<dbReference type="Pfam" id="PF00005">
    <property type="entry name" value="ABC_tran"/>
    <property type="match status" value="1"/>
</dbReference>
<dbReference type="Pfam" id="PF00664">
    <property type="entry name" value="ABC_membrane"/>
    <property type="match status" value="2"/>
</dbReference>
<keyword evidence="5" id="KW-0547">Nucleotide-binding</keyword>
<evidence type="ECO:0000256" key="8">
    <source>
        <dbReference type="ARBA" id="ARBA00023136"/>
    </source>
</evidence>
<accession>A0A8J1XGB5</accession>
<dbReference type="InterPro" id="IPR003439">
    <property type="entry name" value="ABC_transporter-like_ATP-bd"/>
</dbReference>
<keyword evidence="2" id="KW-0813">Transport</keyword>
<keyword evidence="8 10" id="KW-0472">Membrane</keyword>
<proteinExistence type="predicted"/>
<evidence type="ECO:0000256" key="2">
    <source>
        <dbReference type="ARBA" id="ARBA00022448"/>
    </source>
</evidence>
<dbReference type="InterPro" id="IPR027417">
    <property type="entry name" value="P-loop_NTPase"/>
</dbReference>
<dbReference type="PROSITE" id="PS50929">
    <property type="entry name" value="ABC_TM1F"/>
    <property type="match status" value="2"/>
</dbReference>
<dbReference type="PROSITE" id="PS00211">
    <property type="entry name" value="ABC_TRANSPORTER_1"/>
    <property type="match status" value="1"/>
</dbReference>
<dbReference type="Gene3D" id="3.40.50.300">
    <property type="entry name" value="P-loop containing nucleotide triphosphate hydrolases"/>
    <property type="match status" value="2"/>
</dbReference>
<dbReference type="GO" id="GO:0016020">
    <property type="term" value="C:membrane"/>
    <property type="evidence" value="ECO:0007669"/>
    <property type="project" value="UniProtKB-SubCell"/>
</dbReference>
<dbReference type="Proteomes" id="UP000749559">
    <property type="component" value="Unassembled WGS sequence"/>
</dbReference>
<feature type="transmembrane region" description="Helical" evidence="10">
    <location>
        <begin position="931"/>
        <end position="948"/>
    </location>
</feature>
<evidence type="ECO:0000256" key="6">
    <source>
        <dbReference type="ARBA" id="ARBA00022840"/>
    </source>
</evidence>
<dbReference type="PROSITE" id="PS50893">
    <property type="entry name" value="ABC_TRANSPORTER_2"/>
    <property type="match status" value="1"/>
</dbReference>
<feature type="transmembrane region" description="Helical" evidence="10">
    <location>
        <begin position="148"/>
        <end position="168"/>
    </location>
</feature>
<evidence type="ECO:0000313" key="11">
    <source>
        <dbReference type="EMBL" id="CAH1784334.1"/>
    </source>
</evidence>
<feature type="compositionally biased region" description="Basic and acidic residues" evidence="9">
    <location>
        <begin position="688"/>
        <end position="699"/>
    </location>
</feature>
<dbReference type="FunFam" id="3.40.50.300:FF:000997">
    <property type="entry name" value="Multidrug resistance-associated protein 1"/>
    <property type="match status" value="1"/>
</dbReference>
<evidence type="ECO:0000256" key="7">
    <source>
        <dbReference type="ARBA" id="ARBA00022989"/>
    </source>
</evidence>
<dbReference type="InterPro" id="IPR003593">
    <property type="entry name" value="AAA+_ATPase"/>
</dbReference>
<evidence type="ECO:0000256" key="1">
    <source>
        <dbReference type="ARBA" id="ARBA00004141"/>
    </source>
</evidence>
<comment type="caution">
    <text evidence="11">The sequence shown here is derived from an EMBL/GenBank/DDBJ whole genome shotgun (WGS) entry which is preliminary data.</text>
</comment>
<evidence type="ECO:0000313" key="12">
    <source>
        <dbReference type="Proteomes" id="UP000749559"/>
    </source>
</evidence>
<name>A0A8J1XGB5_OWEFU</name>
<keyword evidence="6" id="KW-0067">ATP-binding</keyword>
<keyword evidence="3 10" id="KW-0812">Transmembrane</keyword>
<sequence>MGDLKEKPKIKGLKKLLPYRNYTTEQETCPVDDQGFISYISSSFLNGLVFKSYRRPEDVKISWKCPKLETANYNLKRFHSLWHNEVKRKGDDASLVNVFFNMVRVQFILALFASIIYQAACFIGPAYVVRRILEHKAEAGTSDWRTGLYLSLGFITVEILKVFGLMTLKVADIRAGTRLRAVVQAILYEKILRTQSIGNENSGKIISLFANDAARLAYLIFFVASLIAGCVAFVVLAVYSVIYLGPWSLLGIIVFLSNVPIQIGLGKVMATFRMRAITVTDSRVRLISELLKSIRLVKMFAWETSFIQKLNDLRTREIHWIALSMVFYLFGLALGPLLPMFSTGVIFLVKIWTNFPLSAPEAFSILSAIVSMRGAMAELPYSMKILAELTVSLKRFKALMALPDTKQNKRQPNNPECDIEINNATFQWPSMCDATDEELPEIISMKKQNGDKNCHDDERTKIKHDVKDQPVSSAAILSDINLAINKGSLTGICGPIGSGKSTLLYSIMYRTEVVSGELFCNESVTYVPQQPWIMNTTMRENVTFGSPYNKLWYDQVIDACALLQDIEAMPNGDRTEIGERGVTLSGGQKVRLCLARAVYSNKDIYLLDDCLSAVDVRVGQHIFRECIQNILGNKTVVFVTHQLQYLKDTGHILVMDHGRIIEQGSHSQLIESDSTYSSLFRMYCNETTSEKDNNSHKDENTEEQEKETNREENHYDTSDKSDNLMVDEERGIGRVSWSAYRLYINKAGGICLAIILIMIFLLHSCNLVFTSWWLSYWINQGDGQNPIQHANITFEYAGSVANTTFTLSRKEGNILENPKLNFYMGTYGVAVLATLLIAIIKTIIFIKVSCRAATNLHSSMLTKVMFSPMSFFDTNPTGRILNRFSTDVDEVDNQIPKLKFDILDTLFHGFVYLVMICVVIPWALIGIVPTITILWVITMMGGSAVRELKRCENLRRSPLFAHLSNTIQGLQEVQTYGKEEMFKSKFSKMLDDHTLSVLLVRLGAVWVTCRGRVLLSSLSIITALLVIFTPMPVTFGGLVFAMIFSLNTGFVYAVTSVVDLEAFYIAIERFEYYICHLVSEQHIIRKDTQVQPEKNWPSCGKIKFDSVSLKYRPGLPDVLKKISFDILSQEKIGIVGRTGADSTWIHLTNIRTKNSGLPLANVILNH</sequence>
<dbReference type="InterPro" id="IPR036640">
    <property type="entry name" value="ABC1_TM_sf"/>
</dbReference>
<comment type="subcellular location">
    <subcellularLocation>
        <location evidence="1">Membrane</location>
        <topology evidence="1">Multi-pass membrane protein</topology>
    </subcellularLocation>
</comment>
<feature type="transmembrane region" description="Helical" evidence="10">
    <location>
        <begin position="822"/>
        <end position="846"/>
    </location>
</feature>
<dbReference type="PANTHER" id="PTHR24223:SF447">
    <property type="entry name" value="MULTIDRUG RESISTANCE-ASSOCIATED PROTEIN 5"/>
    <property type="match status" value="1"/>
</dbReference>
<reference evidence="11" key="1">
    <citation type="submission" date="2022-03" db="EMBL/GenBank/DDBJ databases">
        <authorList>
            <person name="Martin C."/>
        </authorList>
    </citation>
    <scope>NUCLEOTIDE SEQUENCE</scope>
</reference>
<dbReference type="InterPro" id="IPR011527">
    <property type="entry name" value="ABC1_TM_dom"/>
</dbReference>
<dbReference type="InterPro" id="IPR017871">
    <property type="entry name" value="ABC_transporter-like_CS"/>
</dbReference>
<organism evidence="11 12">
    <name type="scientific">Owenia fusiformis</name>
    <name type="common">Polychaete worm</name>
    <dbReference type="NCBI Taxonomy" id="6347"/>
    <lineage>
        <taxon>Eukaryota</taxon>
        <taxon>Metazoa</taxon>
        <taxon>Spiralia</taxon>
        <taxon>Lophotrochozoa</taxon>
        <taxon>Annelida</taxon>
        <taxon>Polychaeta</taxon>
        <taxon>Sedentaria</taxon>
        <taxon>Canalipalpata</taxon>
        <taxon>Sabellida</taxon>
        <taxon>Oweniida</taxon>
        <taxon>Oweniidae</taxon>
        <taxon>Owenia</taxon>
    </lineage>
</organism>
<protein>
    <submittedName>
        <fullName evidence="11">Uncharacterized protein</fullName>
    </submittedName>
</protein>
<evidence type="ECO:0000256" key="5">
    <source>
        <dbReference type="ARBA" id="ARBA00022741"/>
    </source>
</evidence>
<feature type="transmembrane region" description="Helical" evidence="10">
    <location>
        <begin position="358"/>
        <end position="376"/>
    </location>
</feature>
<dbReference type="OrthoDB" id="6500128at2759"/>
<keyword evidence="7 10" id="KW-1133">Transmembrane helix</keyword>
<feature type="transmembrane region" description="Helical" evidence="10">
    <location>
        <begin position="107"/>
        <end position="128"/>
    </location>
</feature>
<dbReference type="GO" id="GO:0005524">
    <property type="term" value="F:ATP binding"/>
    <property type="evidence" value="ECO:0007669"/>
    <property type="project" value="UniProtKB-KW"/>
</dbReference>
<dbReference type="AlphaFoldDB" id="A0A8J1XGB5"/>
<dbReference type="SMART" id="SM00382">
    <property type="entry name" value="AAA"/>
    <property type="match status" value="1"/>
</dbReference>
<feature type="compositionally biased region" description="Basic and acidic residues" evidence="9">
    <location>
        <begin position="706"/>
        <end position="722"/>
    </location>
</feature>
<evidence type="ECO:0000256" key="3">
    <source>
        <dbReference type="ARBA" id="ARBA00022692"/>
    </source>
</evidence>
<feature type="transmembrane region" description="Helical" evidence="10">
    <location>
        <begin position="906"/>
        <end position="925"/>
    </location>
</feature>
<dbReference type="Gene3D" id="1.20.1560.10">
    <property type="entry name" value="ABC transporter type 1, transmembrane domain"/>
    <property type="match status" value="2"/>
</dbReference>
<feature type="transmembrane region" description="Helical" evidence="10">
    <location>
        <begin position="216"/>
        <end position="241"/>
    </location>
</feature>
<feature type="region of interest" description="Disordered" evidence="9">
    <location>
        <begin position="688"/>
        <end position="722"/>
    </location>
</feature>
<dbReference type="CDD" id="cd03250">
    <property type="entry name" value="ABCC_MRP_domain1"/>
    <property type="match status" value="1"/>
</dbReference>
<dbReference type="EMBL" id="CAIIXF020000005">
    <property type="protein sequence ID" value="CAH1784334.1"/>
    <property type="molecule type" value="Genomic_DNA"/>
</dbReference>
<dbReference type="GO" id="GO:0016887">
    <property type="term" value="F:ATP hydrolysis activity"/>
    <property type="evidence" value="ECO:0007669"/>
    <property type="project" value="InterPro"/>
</dbReference>
<dbReference type="SUPFAM" id="SSF90123">
    <property type="entry name" value="ABC transporter transmembrane region"/>
    <property type="match status" value="2"/>
</dbReference>
<keyword evidence="4" id="KW-0677">Repeat</keyword>
<dbReference type="FunFam" id="1.20.1560.10:FF:000013">
    <property type="entry name" value="ABC transporter C family member 2"/>
    <property type="match status" value="1"/>
</dbReference>
<gene>
    <name evidence="11" type="ORF">OFUS_LOCUS10551</name>
</gene>
<feature type="transmembrane region" description="Helical" evidence="10">
    <location>
        <begin position="318"/>
        <end position="338"/>
    </location>
</feature>
<feature type="transmembrane region" description="Helical" evidence="10">
    <location>
        <begin position="1020"/>
        <end position="1044"/>
    </location>
</feature>
<feature type="transmembrane region" description="Helical" evidence="10">
    <location>
        <begin position="750"/>
        <end position="774"/>
    </location>
</feature>
<dbReference type="GO" id="GO:0140359">
    <property type="term" value="F:ABC-type transporter activity"/>
    <property type="evidence" value="ECO:0007669"/>
    <property type="project" value="InterPro"/>
</dbReference>
<feature type="transmembrane region" description="Helical" evidence="10">
    <location>
        <begin position="247"/>
        <end position="265"/>
    </location>
</feature>
<evidence type="ECO:0000256" key="9">
    <source>
        <dbReference type="SAM" id="MobiDB-lite"/>
    </source>
</evidence>
<evidence type="ECO:0000256" key="10">
    <source>
        <dbReference type="SAM" id="Phobius"/>
    </source>
</evidence>
<dbReference type="PANTHER" id="PTHR24223">
    <property type="entry name" value="ATP-BINDING CASSETTE SUB-FAMILY C"/>
    <property type="match status" value="1"/>
</dbReference>
<dbReference type="SUPFAM" id="SSF52540">
    <property type="entry name" value="P-loop containing nucleoside triphosphate hydrolases"/>
    <property type="match status" value="2"/>
</dbReference>
<evidence type="ECO:0000256" key="4">
    <source>
        <dbReference type="ARBA" id="ARBA00022737"/>
    </source>
</evidence>
<keyword evidence="12" id="KW-1185">Reference proteome</keyword>
<dbReference type="InterPro" id="IPR050173">
    <property type="entry name" value="ABC_transporter_C-like"/>
</dbReference>